<dbReference type="InParanoid" id="B4D2S0"/>
<dbReference type="AlphaFoldDB" id="B4D2S0"/>
<evidence type="ECO:0000256" key="1">
    <source>
        <dbReference type="SAM" id="SignalP"/>
    </source>
</evidence>
<dbReference type="InterPro" id="IPR050312">
    <property type="entry name" value="IolE/XylAMocC-like"/>
</dbReference>
<dbReference type="InterPro" id="IPR006311">
    <property type="entry name" value="TAT_signal"/>
</dbReference>
<dbReference type="RefSeq" id="WP_006980533.1">
    <property type="nucleotide sequence ID" value="NZ_ABVL01000009.1"/>
</dbReference>
<name>B4D2S0_9BACT</name>
<keyword evidence="4" id="KW-1185">Reference proteome</keyword>
<reference evidence="3 4" key="1">
    <citation type="journal article" date="2011" name="J. Bacteriol.">
        <title>Genome sequence of Chthoniobacter flavus Ellin428, an aerobic heterotrophic soil bacterium.</title>
        <authorList>
            <person name="Kant R."/>
            <person name="van Passel M.W."/>
            <person name="Palva A."/>
            <person name="Lucas S."/>
            <person name="Lapidus A."/>
            <person name="Glavina Del Rio T."/>
            <person name="Dalin E."/>
            <person name="Tice H."/>
            <person name="Bruce D."/>
            <person name="Goodwin L."/>
            <person name="Pitluck S."/>
            <person name="Larimer F.W."/>
            <person name="Land M.L."/>
            <person name="Hauser L."/>
            <person name="Sangwan P."/>
            <person name="de Vos W.M."/>
            <person name="Janssen P.H."/>
            <person name="Smidt H."/>
        </authorList>
    </citation>
    <scope>NUCLEOTIDE SEQUENCE [LARGE SCALE GENOMIC DNA]</scope>
    <source>
        <strain evidence="3 4">Ellin428</strain>
    </source>
</reference>
<dbReference type="PANTHER" id="PTHR12110">
    <property type="entry name" value="HYDROXYPYRUVATE ISOMERASE"/>
    <property type="match status" value="1"/>
</dbReference>
<dbReference type="PANTHER" id="PTHR12110:SF21">
    <property type="entry name" value="XYLOSE ISOMERASE-LIKE TIM BARREL DOMAIN-CONTAINING PROTEIN"/>
    <property type="match status" value="1"/>
</dbReference>
<dbReference type="InterPro" id="IPR036237">
    <property type="entry name" value="Xyl_isomerase-like_sf"/>
</dbReference>
<dbReference type="SUPFAM" id="SSF51658">
    <property type="entry name" value="Xylose isomerase-like"/>
    <property type="match status" value="1"/>
</dbReference>
<dbReference type="PROSITE" id="PS51318">
    <property type="entry name" value="TAT"/>
    <property type="match status" value="1"/>
</dbReference>
<accession>B4D2S0</accession>
<dbReference type="InterPro" id="IPR013022">
    <property type="entry name" value="Xyl_isomerase-like_TIM-brl"/>
</dbReference>
<evidence type="ECO:0000313" key="4">
    <source>
        <dbReference type="Proteomes" id="UP000005824"/>
    </source>
</evidence>
<comment type="caution">
    <text evidence="3">The sequence shown here is derived from an EMBL/GenBank/DDBJ whole genome shotgun (WGS) entry which is preliminary data.</text>
</comment>
<gene>
    <name evidence="3" type="ORF">CfE428DRAFT_3208</name>
</gene>
<feature type="signal peptide" evidence="1">
    <location>
        <begin position="1"/>
        <end position="21"/>
    </location>
</feature>
<organism evidence="3 4">
    <name type="scientific">Chthoniobacter flavus Ellin428</name>
    <dbReference type="NCBI Taxonomy" id="497964"/>
    <lineage>
        <taxon>Bacteria</taxon>
        <taxon>Pseudomonadati</taxon>
        <taxon>Verrucomicrobiota</taxon>
        <taxon>Spartobacteria</taxon>
        <taxon>Chthoniobacterales</taxon>
        <taxon>Chthoniobacteraceae</taxon>
        <taxon>Chthoniobacter</taxon>
    </lineage>
</organism>
<sequence precursor="true">MITRRTFLQALGAAAVGSAVAAPEPFRLRYVLSSALYGETPLDIILPEVSKAGCEAIDIWCRAHGNQREQITEMGDDAFAALLAKNHTQLGVTTRYPLGPFKLQEEMVWLKKLGGKIALCGCSGAKNPQGAEAKAAIQEFIEKMKPHVAKAEELGVTIAIENHANTALHHPDSLRYFAEFNHSPAMGVAFAFHHLHEWQEQIPTLLRDLGAAQLPFIYFQEYSEGISKKVAKEIEMQQMPGFGGSLDYHAVLKAMREIRFAGVVSLFMHPTPRGVPILPTTAEVTAAVNKSRAYVEGVLKEIA</sequence>
<keyword evidence="3" id="KW-0413">Isomerase</keyword>
<proteinExistence type="predicted"/>
<dbReference type="GO" id="GO:0016853">
    <property type="term" value="F:isomerase activity"/>
    <property type="evidence" value="ECO:0007669"/>
    <property type="project" value="UniProtKB-KW"/>
</dbReference>
<dbReference type="Gene3D" id="3.20.20.150">
    <property type="entry name" value="Divalent-metal-dependent TIM barrel enzymes"/>
    <property type="match status" value="1"/>
</dbReference>
<dbReference type="eggNOG" id="COG1082">
    <property type="taxonomic scope" value="Bacteria"/>
</dbReference>
<evidence type="ECO:0000259" key="2">
    <source>
        <dbReference type="Pfam" id="PF01261"/>
    </source>
</evidence>
<dbReference type="Pfam" id="PF01261">
    <property type="entry name" value="AP_endonuc_2"/>
    <property type="match status" value="1"/>
</dbReference>
<dbReference type="Proteomes" id="UP000005824">
    <property type="component" value="Unassembled WGS sequence"/>
</dbReference>
<feature type="chain" id="PRO_5002800373" evidence="1">
    <location>
        <begin position="22"/>
        <end position="303"/>
    </location>
</feature>
<dbReference type="STRING" id="497964.CfE428DRAFT_3208"/>
<keyword evidence="1" id="KW-0732">Signal</keyword>
<dbReference type="NCBIfam" id="TIGR01409">
    <property type="entry name" value="TAT_signal_seq"/>
    <property type="match status" value="1"/>
</dbReference>
<feature type="domain" description="Xylose isomerase-like TIM barrel" evidence="2">
    <location>
        <begin position="48"/>
        <end position="269"/>
    </location>
</feature>
<evidence type="ECO:0000313" key="3">
    <source>
        <dbReference type="EMBL" id="EDY19031.1"/>
    </source>
</evidence>
<dbReference type="EMBL" id="ABVL01000009">
    <property type="protein sequence ID" value="EDY19031.1"/>
    <property type="molecule type" value="Genomic_DNA"/>
</dbReference>
<dbReference type="InterPro" id="IPR019546">
    <property type="entry name" value="TAT_signal_bac_arc"/>
</dbReference>
<protein>
    <submittedName>
        <fullName evidence="3">Xylose isomerase domain protein TIM barrel</fullName>
    </submittedName>
</protein>